<feature type="domain" description="Mechanosensitive ion channel transmembrane helices 2/3" evidence="9">
    <location>
        <begin position="76"/>
        <end position="113"/>
    </location>
</feature>
<accession>A0ABV0KHA4</accession>
<dbReference type="InterPro" id="IPR010920">
    <property type="entry name" value="LSM_dom_sf"/>
</dbReference>
<evidence type="ECO:0000256" key="3">
    <source>
        <dbReference type="ARBA" id="ARBA00022475"/>
    </source>
</evidence>
<evidence type="ECO:0000256" key="2">
    <source>
        <dbReference type="ARBA" id="ARBA00008017"/>
    </source>
</evidence>
<dbReference type="EMBL" id="JAMPLM010000006">
    <property type="protein sequence ID" value="MEP1058623.1"/>
    <property type="molecule type" value="Genomic_DNA"/>
</dbReference>
<dbReference type="InterPro" id="IPR006685">
    <property type="entry name" value="MscS_channel_2nd"/>
</dbReference>
<evidence type="ECO:0000256" key="1">
    <source>
        <dbReference type="ARBA" id="ARBA00004651"/>
    </source>
</evidence>
<evidence type="ECO:0000256" key="7">
    <source>
        <dbReference type="SAM" id="Phobius"/>
    </source>
</evidence>
<dbReference type="SUPFAM" id="SSF50182">
    <property type="entry name" value="Sm-like ribonucleoproteins"/>
    <property type="match status" value="1"/>
</dbReference>
<protein>
    <submittedName>
        <fullName evidence="10">Mechanosensitive ion channel family protein</fullName>
    </submittedName>
</protein>
<dbReference type="Gene3D" id="1.10.287.1260">
    <property type="match status" value="1"/>
</dbReference>
<dbReference type="InterPro" id="IPR011066">
    <property type="entry name" value="MscS_channel_C_sf"/>
</dbReference>
<dbReference type="PANTHER" id="PTHR30221">
    <property type="entry name" value="SMALL-CONDUCTANCE MECHANOSENSITIVE CHANNEL"/>
    <property type="match status" value="1"/>
</dbReference>
<comment type="similarity">
    <text evidence="2">Belongs to the MscS (TC 1.A.23) family.</text>
</comment>
<dbReference type="Pfam" id="PF21088">
    <property type="entry name" value="MS_channel_1st"/>
    <property type="match status" value="1"/>
</dbReference>
<dbReference type="PANTHER" id="PTHR30221:SF1">
    <property type="entry name" value="SMALL-CONDUCTANCE MECHANOSENSITIVE CHANNEL"/>
    <property type="match status" value="1"/>
</dbReference>
<evidence type="ECO:0000313" key="10">
    <source>
        <dbReference type="EMBL" id="MEP1058623.1"/>
    </source>
</evidence>
<evidence type="ECO:0000256" key="5">
    <source>
        <dbReference type="ARBA" id="ARBA00022989"/>
    </source>
</evidence>
<feature type="transmembrane region" description="Helical" evidence="7">
    <location>
        <begin position="96"/>
        <end position="116"/>
    </location>
</feature>
<keyword evidence="3" id="KW-1003">Cell membrane</keyword>
<keyword evidence="5 7" id="KW-1133">Transmembrane helix</keyword>
<dbReference type="Gene3D" id="2.30.30.60">
    <property type="match status" value="1"/>
</dbReference>
<proteinExistence type="inferred from homology"/>
<comment type="subcellular location">
    <subcellularLocation>
        <location evidence="1">Cell membrane</location>
        <topology evidence="1">Multi-pass membrane protein</topology>
    </subcellularLocation>
</comment>
<evidence type="ECO:0000256" key="4">
    <source>
        <dbReference type="ARBA" id="ARBA00022692"/>
    </source>
</evidence>
<organism evidence="10 11">
    <name type="scientific">Stenomitos frigidus AS-A4</name>
    <dbReference type="NCBI Taxonomy" id="2933935"/>
    <lineage>
        <taxon>Bacteria</taxon>
        <taxon>Bacillati</taxon>
        <taxon>Cyanobacteriota</taxon>
        <taxon>Cyanophyceae</taxon>
        <taxon>Leptolyngbyales</taxon>
        <taxon>Leptolyngbyaceae</taxon>
        <taxon>Stenomitos</taxon>
    </lineage>
</organism>
<dbReference type="InterPro" id="IPR011014">
    <property type="entry name" value="MscS_channel_TM-2"/>
</dbReference>
<dbReference type="InterPro" id="IPR023408">
    <property type="entry name" value="MscS_beta-dom_sf"/>
</dbReference>
<dbReference type="InterPro" id="IPR049142">
    <property type="entry name" value="MS_channel_1st"/>
</dbReference>
<dbReference type="Pfam" id="PF00924">
    <property type="entry name" value="MS_channel_2nd"/>
    <property type="match status" value="1"/>
</dbReference>
<keyword evidence="6 7" id="KW-0472">Membrane</keyword>
<gene>
    <name evidence="10" type="ORF">NDI38_09245</name>
</gene>
<dbReference type="InterPro" id="IPR045275">
    <property type="entry name" value="MscS_archaea/bacteria_type"/>
</dbReference>
<keyword evidence="11" id="KW-1185">Reference proteome</keyword>
<feature type="transmembrane region" description="Helical" evidence="7">
    <location>
        <begin position="69"/>
        <end position="90"/>
    </location>
</feature>
<dbReference type="SUPFAM" id="SSF82689">
    <property type="entry name" value="Mechanosensitive channel protein MscS (YggB), C-terminal domain"/>
    <property type="match status" value="1"/>
</dbReference>
<keyword evidence="4 7" id="KW-0812">Transmembrane</keyword>
<feature type="transmembrane region" description="Helical" evidence="7">
    <location>
        <begin position="30"/>
        <end position="48"/>
    </location>
</feature>
<evidence type="ECO:0000313" key="11">
    <source>
        <dbReference type="Proteomes" id="UP001476950"/>
    </source>
</evidence>
<dbReference type="Proteomes" id="UP001476950">
    <property type="component" value="Unassembled WGS sequence"/>
</dbReference>
<evidence type="ECO:0000259" key="9">
    <source>
        <dbReference type="Pfam" id="PF21088"/>
    </source>
</evidence>
<sequence>MEILSFVLLAQVASPVATSAQNLSYVTLQILLKLLWAIGILILTRIGINVASRTARRVLVQVEPTLRKFFIQTAEFLALIVGLVAALNVVGIQTTTLVAVLGAAGLAVGLALQNTLSHFAAGIMLIAFRPFEAGDVIEGAGATGVVDSVGIFSTTILTPDNVKIVVPNNNLFAGTLKNLTAMGTRRVDLEVDIGNRPIEPTITSLLSLVQPHPLVLNDPKPTCNVASVNPEKTILYLRPWCAAEVYEQARSEMHQLVHEALYQPRTSEDEGGH</sequence>
<evidence type="ECO:0000259" key="8">
    <source>
        <dbReference type="Pfam" id="PF00924"/>
    </source>
</evidence>
<dbReference type="RefSeq" id="WP_190447274.1">
    <property type="nucleotide sequence ID" value="NZ_JAMPLM010000006.1"/>
</dbReference>
<reference evidence="10 11" key="1">
    <citation type="submission" date="2022-04" db="EMBL/GenBank/DDBJ databases">
        <title>Positive selection, recombination, and allopatry shape intraspecific diversity of widespread and dominant cyanobacteria.</title>
        <authorList>
            <person name="Wei J."/>
            <person name="Shu W."/>
            <person name="Hu C."/>
        </authorList>
    </citation>
    <scope>NUCLEOTIDE SEQUENCE [LARGE SCALE GENOMIC DNA]</scope>
    <source>
        <strain evidence="10 11">AS-A4</strain>
    </source>
</reference>
<feature type="domain" description="Mechanosensitive ion channel MscS" evidence="8">
    <location>
        <begin position="114"/>
        <end position="180"/>
    </location>
</feature>
<name>A0ABV0KHA4_9CYAN</name>
<comment type="caution">
    <text evidence="10">The sequence shown here is derived from an EMBL/GenBank/DDBJ whole genome shotgun (WGS) entry which is preliminary data.</text>
</comment>
<evidence type="ECO:0000256" key="6">
    <source>
        <dbReference type="ARBA" id="ARBA00023136"/>
    </source>
</evidence>
<dbReference type="SUPFAM" id="SSF82861">
    <property type="entry name" value="Mechanosensitive channel protein MscS (YggB), transmembrane region"/>
    <property type="match status" value="1"/>
</dbReference>